<reference evidence="1" key="1">
    <citation type="submission" date="2010-07" db="EMBL/GenBank/DDBJ databases">
        <authorList>
            <consortium name="CONSOLIDER consortium CSD2007-00005"/>
            <person name="Guazzaroni M.-E."/>
            <person name="Richter M."/>
            <person name="Garcia-Salamanca A."/>
            <person name="Yarza P."/>
            <person name="Ferrer M."/>
        </authorList>
    </citation>
    <scope>NUCLEOTIDE SEQUENCE</scope>
</reference>
<reference evidence="1" key="2">
    <citation type="journal article" date="2011" name="Microb. Ecol.">
        <title>Taxonomic and Functional Metagenomic Profiling of the Microbial Community in the Anoxic Sediment of a Sub-saline Shallow Lake (Laguna de Carrizo, Central Spain).</title>
        <authorList>
            <person name="Ferrer M."/>
            <person name="Guazzaroni M.E."/>
            <person name="Richter M."/>
            <person name="Garcia-Salamanca A."/>
            <person name="Yarza P."/>
            <person name="Suarez-Suarez A."/>
            <person name="Solano J."/>
            <person name="Alcaide M."/>
            <person name="van Dillewijn P."/>
            <person name="Molina-Henares M.A."/>
            <person name="Lopez-Cortes N."/>
            <person name="Al-Ramahi Y."/>
            <person name="Guerrero C."/>
            <person name="Acosta A."/>
            <person name="de Eugenio L.I."/>
            <person name="Martinez V."/>
            <person name="Marques S."/>
            <person name="Rojo F."/>
            <person name="Santero E."/>
            <person name="Genilloud O."/>
            <person name="Perez-Perez J."/>
            <person name="Rossello-Mora R."/>
            <person name="Ramos J.L."/>
        </authorList>
    </citation>
    <scope>NUCLEOTIDE SEQUENCE</scope>
</reference>
<dbReference type="InterPro" id="IPR021484">
    <property type="entry name" value="DUF3137"/>
</dbReference>
<dbReference type="EMBL" id="ADZX01000767">
    <property type="protein sequence ID" value="EFK95473.1"/>
    <property type="molecule type" value="Genomic_DNA"/>
</dbReference>
<comment type="caution">
    <text evidence="1">The sequence shown here is derived from an EMBL/GenBank/DDBJ whole genome shotgun (WGS) entry which is preliminary data.</text>
</comment>
<gene>
    <name evidence="1" type="ORF">LDC_2527</name>
</gene>
<organism evidence="1">
    <name type="scientific">sediment metagenome</name>
    <dbReference type="NCBI Taxonomy" id="749907"/>
    <lineage>
        <taxon>unclassified sequences</taxon>
        <taxon>metagenomes</taxon>
        <taxon>ecological metagenomes</taxon>
    </lineage>
</organism>
<dbReference type="AlphaFoldDB" id="D9PLV1"/>
<evidence type="ECO:0000313" key="1">
    <source>
        <dbReference type="EMBL" id="EFK95473.1"/>
    </source>
</evidence>
<accession>D9PLV1</accession>
<name>D9PLV1_9ZZZZ</name>
<proteinExistence type="predicted"/>
<sequence length="114" mass="13546">MIITPAFMNRLVLLADKTKRQYEFLFRANTFYVKWNLGKAYLEINTWKKITHNIETFIDWYIEMKEIISFVEDMQILYLSKTDKQFLGENTPVPQYESMGDKSPIGGNISFNLF</sequence>
<protein>
    <submittedName>
        <fullName evidence="1">Uncharacterized protein</fullName>
    </submittedName>
</protein>
<dbReference type="Pfam" id="PF11335">
    <property type="entry name" value="DUF3137"/>
    <property type="match status" value="1"/>
</dbReference>